<organism evidence="8">
    <name type="scientific">Odontella aurita</name>
    <dbReference type="NCBI Taxonomy" id="265563"/>
    <lineage>
        <taxon>Eukaryota</taxon>
        <taxon>Sar</taxon>
        <taxon>Stramenopiles</taxon>
        <taxon>Ochrophyta</taxon>
        <taxon>Bacillariophyta</taxon>
        <taxon>Mediophyceae</taxon>
        <taxon>Biddulphiophycidae</taxon>
        <taxon>Eupodiscales</taxon>
        <taxon>Odontellaceae</taxon>
        <taxon>Odontella</taxon>
    </lineage>
</organism>
<reference evidence="8" key="1">
    <citation type="submission" date="2021-01" db="EMBL/GenBank/DDBJ databases">
        <authorList>
            <person name="Corre E."/>
            <person name="Pelletier E."/>
            <person name="Niang G."/>
            <person name="Scheremetjew M."/>
            <person name="Finn R."/>
            <person name="Kale V."/>
            <person name="Holt S."/>
            <person name="Cochrane G."/>
            <person name="Meng A."/>
            <person name="Brown T."/>
            <person name="Cohen L."/>
        </authorList>
    </citation>
    <scope>NUCLEOTIDE SEQUENCE</scope>
    <source>
        <strain evidence="8">Isolate 1302-5</strain>
    </source>
</reference>
<feature type="region of interest" description="Disordered" evidence="6">
    <location>
        <begin position="314"/>
        <end position="412"/>
    </location>
</feature>
<dbReference type="InterPro" id="IPR037278">
    <property type="entry name" value="ARFGAP/RecO"/>
</dbReference>
<dbReference type="GO" id="GO:0048205">
    <property type="term" value="P:COPI coating of Golgi vesicle"/>
    <property type="evidence" value="ECO:0007669"/>
    <property type="project" value="TreeGrafter"/>
</dbReference>
<dbReference type="PANTHER" id="PTHR45686:SF4">
    <property type="entry name" value="ADP-RIBOSYLATION FACTOR GTPASE ACTIVATING PROTEIN 3, ISOFORM H"/>
    <property type="match status" value="1"/>
</dbReference>
<dbReference type="GO" id="GO:0000139">
    <property type="term" value="C:Golgi membrane"/>
    <property type="evidence" value="ECO:0007669"/>
    <property type="project" value="GOC"/>
</dbReference>
<keyword evidence="3 5" id="KW-0863">Zinc-finger</keyword>
<dbReference type="SUPFAM" id="SSF57863">
    <property type="entry name" value="ArfGap/RecO-like zinc finger"/>
    <property type="match status" value="1"/>
</dbReference>
<feature type="compositionally biased region" description="Low complexity" evidence="6">
    <location>
        <begin position="1"/>
        <end position="14"/>
    </location>
</feature>
<dbReference type="PRINTS" id="PR00405">
    <property type="entry name" value="REVINTRACTNG"/>
</dbReference>
<evidence type="ECO:0000256" key="2">
    <source>
        <dbReference type="ARBA" id="ARBA00022723"/>
    </source>
</evidence>
<dbReference type="InterPro" id="IPR001164">
    <property type="entry name" value="ArfGAP_dom"/>
</dbReference>
<evidence type="ECO:0000256" key="1">
    <source>
        <dbReference type="ARBA" id="ARBA00022468"/>
    </source>
</evidence>
<feature type="domain" description="Arf-GAP" evidence="7">
    <location>
        <begin position="197"/>
        <end position="317"/>
    </location>
</feature>
<dbReference type="PANTHER" id="PTHR45686">
    <property type="entry name" value="ADP-RIBOSYLATION FACTOR GTPASE ACTIVATING PROTEIN 3, ISOFORM H-RELATED"/>
    <property type="match status" value="1"/>
</dbReference>
<dbReference type="EMBL" id="HBKQ01032475">
    <property type="protein sequence ID" value="CAE2252726.1"/>
    <property type="molecule type" value="Transcribed_RNA"/>
</dbReference>
<evidence type="ECO:0000256" key="5">
    <source>
        <dbReference type="PROSITE-ProRule" id="PRU00288"/>
    </source>
</evidence>
<dbReference type="Pfam" id="PF01412">
    <property type="entry name" value="ArfGap"/>
    <property type="match status" value="1"/>
</dbReference>
<evidence type="ECO:0000313" key="8">
    <source>
        <dbReference type="EMBL" id="CAE2252726.1"/>
    </source>
</evidence>
<dbReference type="InterPro" id="IPR038508">
    <property type="entry name" value="ArfGAP_dom_sf"/>
</dbReference>
<sequence length="412" mass="43565">MMRRSWSNSAKSSSEGPSPVALMVNNLSERWGQENGPPPMGAGQRKSPTGERGGSVLRCSHEEDAVSAAVASTGAKRTGGTETAETSTSRYRQVDTATVPAAVSDDGSGGDGDCSADRQRPSPLPLHRGRRSDNSGGSSTLLGRASAELEKIRNRSPSPGPSAAAAGEFPACGHSYGIGARIGSSSGAMENMGPFPPACRQLLVDIEGNTRCLDCGDASPDWASVSYGALLCLGCSGKHRSLGVKTSFVRSISMDHWSTRQILSMLEGGNHQLSQFFSRHALPHTMGTARYRTVAARFYREKLAEHVEDVLGRGEYRGRDKNRQKKKGDTRSESKSSTQSTNGSGAVPREGIATGTDATRERSRSQPRGGGSPAAGAAKKEAKQAEGRRARSCSAEPRNGSEKQLRRSVTTL</sequence>
<feature type="compositionally biased region" description="Low complexity" evidence="6">
    <location>
        <begin position="78"/>
        <end position="90"/>
    </location>
</feature>
<dbReference type="AlphaFoldDB" id="A0A7S4J5S9"/>
<dbReference type="GO" id="GO:0005096">
    <property type="term" value="F:GTPase activator activity"/>
    <property type="evidence" value="ECO:0007669"/>
    <property type="project" value="UniProtKB-KW"/>
</dbReference>
<feature type="compositionally biased region" description="Basic and acidic residues" evidence="6">
    <location>
        <begin position="378"/>
        <end position="389"/>
    </location>
</feature>
<feature type="region of interest" description="Disordered" evidence="6">
    <location>
        <begin position="1"/>
        <end position="141"/>
    </location>
</feature>
<evidence type="ECO:0000259" key="7">
    <source>
        <dbReference type="PROSITE" id="PS50115"/>
    </source>
</evidence>
<dbReference type="CDD" id="cd08830">
    <property type="entry name" value="ArfGap_ArfGap1"/>
    <property type="match status" value="1"/>
</dbReference>
<proteinExistence type="predicted"/>
<accession>A0A7S4J5S9</accession>
<evidence type="ECO:0000256" key="3">
    <source>
        <dbReference type="ARBA" id="ARBA00022771"/>
    </source>
</evidence>
<evidence type="ECO:0000256" key="4">
    <source>
        <dbReference type="ARBA" id="ARBA00022833"/>
    </source>
</evidence>
<keyword evidence="1" id="KW-0343">GTPase activation</keyword>
<gene>
    <name evidence="8" type="ORF">OAUR00152_LOCUS22185</name>
</gene>
<keyword evidence="2" id="KW-0479">Metal-binding</keyword>
<dbReference type="PROSITE" id="PS50115">
    <property type="entry name" value="ARFGAP"/>
    <property type="match status" value="1"/>
</dbReference>
<name>A0A7S4J5S9_9STRA</name>
<feature type="compositionally biased region" description="Basic and acidic residues" evidence="6">
    <location>
        <begin position="314"/>
        <end position="334"/>
    </location>
</feature>
<dbReference type="Gene3D" id="1.10.220.150">
    <property type="entry name" value="Arf GTPase activating protein"/>
    <property type="match status" value="1"/>
</dbReference>
<dbReference type="GO" id="GO:0008270">
    <property type="term" value="F:zinc ion binding"/>
    <property type="evidence" value="ECO:0007669"/>
    <property type="project" value="UniProtKB-KW"/>
</dbReference>
<keyword evidence="4" id="KW-0862">Zinc</keyword>
<evidence type="ECO:0000256" key="6">
    <source>
        <dbReference type="SAM" id="MobiDB-lite"/>
    </source>
</evidence>
<dbReference type="SMART" id="SM00105">
    <property type="entry name" value="ArfGap"/>
    <property type="match status" value="1"/>
</dbReference>
<protein>
    <recommendedName>
        <fullName evidence="7">Arf-GAP domain-containing protein</fullName>
    </recommendedName>
</protein>
<feature type="compositionally biased region" description="Polar residues" evidence="6">
    <location>
        <begin position="335"/>
        <end position="344"/>
    </location>
</feature>